<dbReference type="Pfam" id="PF20074">
    <property type="entry name" value="DUF6470"/>
    <property type="match status" value="1"/>
</dbReference>
<evidence type="ECO:0000313" key="2">
    <source>
        <dbReference type="Proteomes" id="UP001229346"/>
    </source>
</evidence>
<reference evidence="1 2" key="1">
    <citation type="submission" date="2023-07" db="EMBL/GenBank/DDBJ databases">
        <title>Sorghum-associated microbial communities from plants grown in Nebraska, USA.</title>
        <authorList>
            <person name="Schachtman D."/>
        </authorList>
    </citation>
    <scope>NUCLEOTIDE SEQUENCE [LARGE SCALE GENOMIC DNA]</scope>
    <source>
        <strain evidence="1 2">CC482</strain>
    </source>
</reference>
<comment type="caution">
    <text evidence="1">The sequence shown here is derived from an EMBL/GenBank/DDBJ whole genome shotgun (WGS) entry which is preliminary data.</text>
</comment>
<keyword evidence="2" id="KW-1185">Reference proteome</keyword>
<evidence type="ECO:0000313" key="1">
    <source>
        <dbReference type="EMBL" id="MDQ0116554.1"/>
    </source>
</evidence>
<dbReference type="Proteomes" id="UP001229346">
    <property type="component" value="Unassembled WGS sequence"/>
</dbReference>
<sequence>MNELRLSIRQTFAAIGIESRAAQQSIQSYSGDQQIKQPQAEMNFSSTPAQLEIDSSQAWSALAKGPHMEWNQQLYSQMKSVFLQNLAQRVQEGHQMANITNKRNAFADIAKNKVFDQSLVNYIPETPDYDNVHISYSPGDVDTAITPSLVEIEYTPIKPEIQVDRGKLDIYLRQKNSISIDVTTYDWYK</sequence>
<proteinExistence type="predicted"/>
<accession>A0ABT9UA66</accession>
<gene>
    <name evidence="1" type="ORF">J2T15_006035</name>
</gene>
<name>A0ABT9UA66_PAEHA</name>
<dbReference type="RefSeq" id="WP_307208618.1">
    <property type="nucleotide sequence ID" value="NZ_JAUSSU010000021.1"/>
</dbReference>
<organism evidence="1 2">
    <name type="scientific">Paenibacillus harenae</name>
    <dbReference type="NCBI Taxonomy" id="306543"/>
    <lineage>
        <taxon>Bacteria</taxon>
        <taxon>Bacillati</taxon>
        <taxon>Bacillota</taxon>
        <taxon>Bacilli</taxon>
        <taxon>Bacillales</taxon>
        <taxon>Paenibacillaceae</taxon>
        <taxon>Paenibacillus</taxon>
    </lineage>
</organism>
<dbReference type="InterPro" id="IPR045527">
    <property type="entry name" value="DUF6470"/>
</dbReference>
<dbReference type="EMBL" id="JAUSSU010000021">
    <property type="protein sequence ID" value="MDQ0116554.1"/>
    <property type="molecule type" value="Genomic_DNA"/>
</dbReference>
<protein>
    <submittedName>
        <fullName evidence="1">Uncharacterized protein</fullName>
    </submittedName>
</protein>